<dbReference type="InterPro" id="IPR019775">
    <property type="entry name" value="WD40_repeat_CS"/>
</dbReference>
<dbReference type="PANTHER" id="PTHR46200">
    <property type="entry name" value="GATOR COMPLEX PROTEIN WDR24"/>
    <property type="match status" value="1"/>
</dbReference>
<dbReference type="Gene3D" id="3.40.50.150">
    <property type="entry name" value="Vaccinia Virus protein VP39"/>
    <property type="match status" value="1"/>
</dbReference>
<protein>
    <recommendedName>
        <fullName evidence="1">Trimethylguanosine synthase</fullName>
    </recommendedName>
    <alternativeName>
        <fullName evidence="12">Cap-specific guanine-N(2) methyltransferase</fullName>
    </alternativeName>
</protein>
<comment type="similarity">
    <text evidence="7">Belongs to the methyltransferase superfamily. Trimethylguanosine synthase family.</text>
</comment>
<comment type="catalytic activity">
    <reaction evidence="10">
        <text>a 5'-end (N(2),N(7)-dimethyl 5'-triphosphoguanosine)-ribonucleoside in snRNA + S-adenosyl-L-methionine = a 5'-end (N(2),N(2),N(7)-trimethyl 5'-triphosphoguanosine)-ribonucleoside in snRNA + S-adenosyl-L-homocysteine + H(+)</text>
        <dbReference type="Rhea" id="RHEA:78479"/>
        <dbReference type="Rhea" id="RHEA-COMP:19087"/>
        <dbReference type="Rhea" id="RHEA-COMP:19089"/>
        <dbReference type="ChEBI" id="CHEBI:15378"/>
        <dbReference type="ChEBI" id="CHEBI:57856"/>
        <dbReference type="ChEBI" id="CHEBI:59789"/>
        <dbReference type="ChEBI" id="CHEBI:167623"/>
        <dbReference type="ChEBI" id="CHEBI:172880"/>
    </reaction>
    <physiologicalReaction direction="left-to-right" evidence="10">
        <dbReference type="Rhea" id="RHEA:78480"/>
    </physiologicalReaction>
</comment>
<comment type="catalytic activity">
    <reaction evidence="9">
        <text>a 5'-end (N(7)-methyl 5'-triphosphoguanosine)-ribonucleoside in snoRNA + S-adenosyl-L-methionine = a 5'-end (N(2),N(7)-dimethyl 5'-triphosphoguanosine)-ribonucleoside in snoRNA + S-adenosyl-L-homocysteine + H(+)</text>
        <dbReference type="Rhea" id="RHEA:78475"/>
        <dbReference type="Rhea" id="RHEA-COMP:19086"/>
        <dbReference type="Rhea" id="RHEA-COMP:19088"/>
        <dbReference type="ChEBI" id="CHEBI:15378"/>
        <dbReference type="ChEBI" id="CHEBI:57856"/>
        <dbReference type="ChEBI" id="CHEBI:59789"/>
        <dbReference type="ChEBI" id="CHEBI:156461"/>
        <dbReference type="ChEBI" id="CHEBI:172880"/>
    </reaction>
    <physiologicalReaction direction="left-to-right" evidence="9">
        <dbReference type="Rhea" id="RHEA:78476"/>
    </physiologicalReaction>
</comment>
<evidence type="ECO:0000256" key="5">
    <source>
        <dbReference type="ARBA" id="ARBA00022771"/>
    </source>
</evidence>
<evidence type="ECO:0000256" key="12">
    <source>
        <dbReference type="ARBA" id="ARBA00049790"/>
    </source>
</evidence>
<dbReference type="Pfam" id="PF09445">
    <property type="entry name" value="Methyltransf_15"/>
    <property type="match status" value="1"/>
</dbReference>
<dbReference type="InterPro" id="IPR015943">
    <property type="entry name" value="WD40/YVTN_repeat-like_dom_sf"/>
</dbReference>
<evidence type="ECO:0000256" key="4">
    <source>
        <dbReference type="ARBA" id="ARBA00022737"/>
    </source>
</evidence>
<evidence type="ECO:0000256" key="3">
    <source>
        <dbReference type="ARBA" id="ARBA00022723"/>
    </source>
</evidence>
<comment type="catalytic activity">
    <reaction evidence="8">
        <text>a 5'-end (N(2),N(7)-dimethyl 5'-triphosphoguanosine)-ribonucleoside in snoRNA + S-adenosyl-L-methionine = a 5'-end (N(2),N(2),N(7)-trimethyl 5'-triphosphoguanosine)-ribonucleoside in snoRNA + S-adenosyl-L-homocysteine + H(+)</text>
        <dbReference type="Rhea" id="RHEA:78507"/>
        <dbReference type="Rhea" id="RHEA-COMP:19088"/>
        <dbReference type="Rhea" id="RHEA-COMP:19090"/>
        <dbReference type="ChEBI" id="CHEBI:15378"/>
        <dbReference type="ChEBI" id="CHEBI:57856"/>
        <dbReference type="ChEBI" id="CHEBI:59789"/>
        <dbReference type="ChEBI" id="CHEBI:167623"/>
        <dbReference type="ChEBI" id="CHEBI:172880"/>
    </reaction>
    <physiologicalReaction direction="left-to-right" evidence="8">
        <dbReference type="Rhea" id="RHEA:78508"/>
    </physiologicalReaction>
</comment>
<dbReference type="InterPro" id="IPR019012">
    <property type="entry name" value="RNA_cap_Gua-N2-MeTrfase"/>
</dbReference>
<evidence type="ECO:0000313" key="15">
    <source>
        <dbReference type="EMBL" id="RQM16101.1"/>
    </source>
</evidence>
<feature type="repeat" description="WD" evidence="13">
    <location>
        <begin position="109"/>
        <end position="151"/>
    </location>
</feature>
<sequence length="1429" mass="156687">MASEHRAVASVRASMDFNGPLNALSTSPNNHLIAVGGRDVLKVVALEAAGFTEKRNLRVIGKPSLNFSTNDIRWHPHSDYLLATAATNGAVVIWNLERDGYKHVQERVLNGHRRAVNRICWHTTDWNVLISGSQDGTVKLWDKRGGKVVSTYQPKSESVRDVRASPFHSNKFAAAFENGIVQVWDMRKNTQPELKFTAHKGLVLSIDWHPTDANVLASGGRDRYVKIWELGDVRQPKQTIQTIASVGRVAWRPTCVTHIATSASLMDNSIHVWDTKKPFIPVASMKGHLDIASGISWMDTPVSPNFGQPEIPGDWEGHDYWQHMLACSKDGTLKLHSLADSFKPHQSLPTTALALNSKGQVAFSHDYIDRSCASLKIRRHFSLGSSLFTVAGVSSTSPFIGPVSGERKLGNGPLAMSLSPYHGSSVSPEDASATQEQLPARTSTGSFGAGSQQPPLPPKGLSRSSANLGGLSSGVPTSSTDLKFAGGSSSSNAASGVGSAGIVRGTGSASSSQPTLLNLQSSNISGNVAALSDGNFVSASGPLADSSPVIPMMSGLTVPRALVALVTMQNINKASQLEKIFLGNESAYIQAGKQVEAMRAQFEPGQYLKESFGFDEHAFRFLARHYLLYSEGASVGMNCTNGSGRAGDQTSAKSSVSFEDMCAHNALAAFVTGNAHLCQMWRILEVLYTKEEADVGNKAKFSGTMDTSKHYSSDYSPRDQVGMPMDEEFDEYNPEIMQSDSNHDDQMEKFVRGESGLTNEFGDDDYCHTNLNHNNASETAMLLEQLDHVNPQAMEGFDPYPYDPRGRLANESAREGGDRNGASGIANVRGNSSMIMNGSAVMGDLGHLRSDVLKELLEYYTDIGDLQTCVTITVVVSRVTNVEKVMGKTWLQHIYMHYIDLLHQLQIYTTANELVANCSDQSIRQMNMKSTSVYFNCARCSKPLEAAGPSERGIPVSICGSCSNAATLCSICQLPVRGLYVWCPVCAHGGHLDHLTEWFALETSVIGKKRKKKKRRRLGDDNEEKDDACTALYVAAQAHMKQKMKEAGLEGILPLSFGNKVMIKKMKKHKRSLEETSELILDEEKVDQVVIGEEIDGVDWKQVKVEGEAEVTAIEVEKEEVQINEEESLIPETTTVEKVRVVYDSDGGVAERVVENVEVGVMVESEKQSVDAIVYKKSRGKKKYKYPVAKDVVKFYVQRHILFEKFEDGIQLDHESWYSVRMHLCWHYLTVNLLTHNNELQVTPQVVAEHIATRLSCDVVIDPFAGCGGNVIQLAMTCKQVIAIDIDPKKIRMAKHNAAIYGVAEKIEWIVGNSIDIMPRLKADAVFLSPPWGGVSYNRQHFSIEDMLVKGVSGLGLFAMARKVSKNIAYYLPRGTSTSDLEALTPGEPVECEKVFLNDHLKVLTAYYGDLVTPNFQAEESLVLVEDTG</sequence>
<keyword evidence="2 13" id="KW-0853">WD repeat</keyword>
<keyword evidence="5" id="KW-0863">Zinc-finger</keyword>
<dbReference type="Gene3D" id="2.130.10.10">
    <property type="entry name" value="YVTN repeat-like/Quinoprotein amine dehydrogenase"/>
    <property type="match status" value="2"/>
</dbReference>
<dbReference type="SUPFAM" id="SSF50978">
    <property type="entry name" value="WD40 repeat-like"/>
    <property type="match status" value="1"/>
</dbReference>
<organism evidence="15 16">
    <name type="scientific">Peronospora effusa</name>
    <dbReference type="NCBI Taxonomy" id="542832"/>
    <lineage>
        <taxon>Eukaryota</taxon>
        <taxon>Sar</taxon>
        <taxon>Stramenopiles</taxon>
        <taxon>Oomycota</taxon>
        <taxon>Peronosporomycetes</taxon>
        <taxon>Peronosporales</taxon>
        <taxon>Peronosporaceae</taxon>
        <taxon>Peronospora</taxon>
    </lineage>
</organism>
<dbReference type="GO" id="GO:0016239">
    <property type="term" value="P:positive regulation of macroautophagy"/>
    <property type="evidence" value="ECO:0007669"/>
    <property type="project" value="TreeGrafter"/>
</dbReference>
<dbReference type="InterPro" id="IPR036322">
    <property type="entry name" value="WD40_repeat_dom_sf"/>
</dbReference>
<keyword evidence="4" id="KW-0677">Repeat</keyword>
<reference evidence="15 16" key="1">
    <citation type="submission" date="2018-06" db="EMBL/GenBank/DDBJ databases">
        <title>Comparative genomics of downy mildews reveals potential adaptations to biotrophy.</title>
        <authorList>
            <person name="Fletcher K."/>
            <person name="Klosterman S.J."/>
            <person name="Derevnina L."/>
            <person name="Martin F."/>
            <person name="Koike S."/>
            <person name="Reyes Chin-Wo S."/>
            <person name="Mou B."/>
            <person name="Michelmore R."/>
        </authorList>
    </citation>
    <scope>NUCLEOTIDE SEQUENCE [LARGE SCALE GENOMIC DNA]</scope>
    <source>
        <strain evidence="15 16">R13</strain>
    </source>
</reference>
<dbReference type="Pfam" id="PF00400">
    <property type="entry name" value="WD40"/>
    <property type="match status" value="2"/>
</dbReference>
<feature type="region of interest" description="Disordered" evidence="14">
    <location>
        <begin position="414"/>
        <end position="473"/>
    </location>
</feature>
<dbReference type="PROSITE" id="PS50294">
    <property type="entry name" value="WD_REPEATS_REGION"/>
    <property type="match status" value="2"/>
</dbReference>
<dbReference type="GO" id="GO:1904263">
    <property type="term" value="P:positive regulation of TORC1 signaling"/>
    <property type="evidence" value="ECO:0007669"/>
    <property type="project" value="TreeGrafter"/>
</dbReference>
<dbReference type="InterPro" id="IPR037590">
    <property type="entry name" value="WDR24"/>
</dbReference>
<dbReference type="GO" id="GO:0008270">
    <property type="term" value="F:zinc ion binding"/>
    <property type="evidence" value="ECO:0007669"/>
    <property type="project" value="UniProtKB-KW"/>
</dbReference>
<evidence type="ECO:0000256" key="8">
    <source>
        <dbReference type="ARBA" id="ARBA00047418"/>
    </source>
</evidence>
<dbReference type="GO" id="GO:0008168">
    <property type="term" value="F:methyltransferase activity"/>
    <property type="evidence" value="ECO:0007669"/>
    <property type="project" value="InterPro"/>
</dbReference>
<dbReference type="CDD" id="cd16693">
    <property type="entry name" value="mRING-H2-C3H3C2_WDR24"/>
    <property type="match status" value="1"/>
</dbReference>
<dbReference type="InterPro" id="IPR029063">
    <property type="entry name" value="SAM-dependent_MTases_sf"/>
</dbReference>
<dbReference type="PROSITE" id="PS00678">
    <property type="entry name" value="WD_REPEATS_1"/>
    <property type="match status" value="1"/>
</dbReference>
<accession>A0A425CG90</accession>
<dbReference type="EMBL" id="QKXF01000130">
    <property type="protein sequence ID" value="RQM16101.1"/>
    <property type="molecule type" value="Genomic_DNA"/>
</dbReference>
<dbReference type="PANTHER" id="PTHR46200:SF1">
    <property type="entry name" value="GATOR COMPLEX PROTEIN WDR24"/>
    <property type="match status" value="1"/>
</dbReference>
<dbReference type="GO" id="GO:0005829">
    <property type="term" value="C:cytosol"/>
    <property type="evidence" value="ECO:0007669"/>
    <property type="project" value="TreeGrafter"/>
</dbReference>
<evidence type="ECO:0000256" key="13">
    <source>
        <dbReference type="PROSITE-ProRule" id="PRU00221"/>
    </source>
</evidence>
<dbReference type="InterPro" id="IPR001680">
    <property type="entry name" value="WD40_rpt"/>
</dbReference>
<evidence type="ECO:0000256" key="9">
    <source>
        <dbReference type="ARBA" id="ARBA00048740"/>
    </source>
</evidence>
<dbReference type="Proteomes" id="UP000286097">
    <property type="component" value="Unassembled WGS sequence"/>
</dbReference>
<evidence type="ECO:0000256" key="1">
    <source>
        <dbReference type="ARBA" id="ARBA00018517"/>
    </source>
</evidence>
<keyword evidence="3" id="KW-0479">Metal-binding</keyword>
<evidence type="ECO:0000256" key="14">
    <source>
        <dbReference type="SAM" id="MobiDB-lite"/>
    </source>
</evidence>
<evidence type="ECO:0000313" key="16">
    <source>
        <dbReference type="Proteomes" id="UP000286097"/>
    </source>
</evidence>
<dbReference type="PRINTS" id="PR00320">
    <property type="entry name" value="GPROTEINBRPT"/>
</dbReference>
<dbReference type="SUPFAM" id="SSF53335">
    <property type="entry name" value="S-adenosyl-L-methionine-dependent methyltransferases"/>
    <property type="match status" value="1"/>
</dbReference>
<name>A0A425CG90_9STRA</name>
<evidence type="ECO:0000256" key="10">
    <source>
        <dbReference type="ARBA" id="ARBA00048763"/>
    </source>
</evidence>
<dbReference type="InterPro" id="IPR020472">
    <property type="entry name" value="WD40_PAC1"/>
</dbReference>
<evidence type="ECO:0000256" key="6">
    <source>
        <dbReference type="ARBA" id="ARBA00022833"/>
    </source>
</evidence>
<dbReference type="CDD" id="cd02440">
    <property type="entry name" value="AdoMet_MTases"/>
    <property type="match status" value="1"/>
</dbReference>
<comment type="caution">
    <text evidence="15">The sequence shown here is derived from an EMBL/GenBank/DDBJ whole genome shotgun (WGS) entry which is preliminary data.</text>
</comment>
<gene>
    <name evidence="15" type="ORF">DD237_005027</name>
</gene>
<evidence type="ECO:0000256" key="2">
    <source>
        <dbReference type="ARBA" id="ARBA00022574"/>
    </source>
</evidence>
<proteinExistence type="inferred from homology"/>
<dbReference type="SMART" id="SM00320">
    <property type="entry name" value="WD40"/>
    <property type="match status" value="7"/>
</dbReference>
<evidence type="ECO:0000256" key="7">
    <source>
        <dbReference type="ARBA" id="ARBA00025783"/>
    </source>
</evidence>
<dbReference type="GO" id="GO:0005774">
    <property type="term" value="C:vacuolar membrane"/>
    <property type="evidence" value="ECO:0007669"/>
    <property type="project" value="TreeGrafter"/>
</dbReference>
<feature type="compositionally biased region" description="Polar residues" evidence="14">
    <location>
        <begin position="422"/>
        <end position="453"/>
    </location>
</feature>
<keyword evidence="6" id="KW-0862">Zinc</keyword>
<dbReference type="PROSITE" id="PS50082">
    <property type="entry name" value="WD_REPEATS_2"/>
    <property type="match status" value="2"/>
</dbReference>
<dbReference type="VEuPathDB" id="FungiDB:DD237_005027"/>
<dbReference type="GO" id="GO:0036261">
    <property type="term" value="P:7-methylguanosine cap hypermethylation"/>
    <property type="evidence" value="ECO:0007669"/>
    <property type="project" value="InterPro"/>
</dbReference>
<dbReference type="GO" id="GO:0061700">
    <property type="term" value="C:GATOR2 complex"/>
    <property type="evidence" value="ECO:0007669"/>
    <property type="project" value="TreeGrafter"/>
</dbReference>
<feature type="repeat" description="WD" evidence="13">
    <location>
        <begin position="196"/>
        <end position="230"/>
    </location>
</feature>
<evidence type="ECO:0000256" key="11">
    <source>
        <dbReference type="ARBA" id="ARBA00049075"/>
    </source>
</evidence>
<comment type="catalytic activity">
    <reaction evidence="11">
        <text>a 5'-end (N(7)-methyl 5'-triphosphoguanosine)-ribonucleoside in snRNA + S-adenosyl-L-methionine = a 5'-end (N(2),N(7)-dimethyl 5'-triphosphoguanosine)-ribonucleoside in snRNA + S-adenosyl-L-homocysteine + H(+)</text>
        <dbReference type="Rhea" id="RHEA:78471"/>
        <dbReference type="Rhea" id="RHEA-COMP:19085"/>
        <dbReference type="Rhea" id="RHEA-COMP:19087"/>
        <dbReference type="ChEBI" id="CHEBI:15378"/>
        <dbReference type="ChEBI" id="CHEBI:57856"/>
        <dbReference type="ChEBI" id="CHEBI:59789"/>
        <dbReference type="ChEBI" id="CHEBI:156461"/>
        <dbReference type="ChEBI" id="CHEBI:172880"/>
    </reaction>
    <physiologicalReaction direction="left-to-right" evidence="11">
        <dbReference type="Rhea" id="RHEA:78472"/>
    </physiologicalReaction>
</comment>